<keyword evidence="3" id="KW-1185">Reference proteome</keyword>
<evidence type="ECO:0000313" key="3">
    <source>
        <dbReference type="Proteomes" id="UP001590950"/>
    </source>
</evidence>
<feature type="transmembrane region" description="Helical" evidence="1">
    <location>
        <begin position="235"/>
        <end position="258"/>
    </location>
</feature>
<reference evidence="2 3" key="1">
    <citation type="submission" date="2024-09" db="EMBL/GenBank/DDBJ databases">
        <title>Rethinking Asexuality: The Enigmatic Case of Functional Sexual Genes in Lepraria (Stereocaulaceae).</title>
        <authorList>
            <person name="Doellman M."/>
            <person name="Sun Y."/>
            <person name="Barcenas-Pena A."/>
            <person name="Lumbsch H.T."/>
            <person name="Grewe F."/>
        </authorList>
    </citation>
    <scope>NUCLEOTIDE SEQUENCE [LARGE SCALE GENOMIC DNA]</scope>
    <source>
        <strain evidence="2 3">Mercado 3170</strain>
    </source>
</reference>
<keyword evidence="1" id="KW-1133">Transmembrane helix</keyword>
<sequence>MTALAQSLLPAISVKSMLLNPFSALQGYRTDSLMCLNLIQMPLSLRVFAVVYLCSLYHTQLMALTTSVSDAMPIKTEWGYPLSAGYLPQPGNSLIANSSPLSPSQAGSPPEFMTQMWSAPSDPPAPRYHDRYTRAQTAIVGLLEHSISTLLDTTPAISISPTLSTKPEPSSGTHDQSSNFSLFAAMTNTYSYAASKSTPSVPTSIETLTLIPTPRQSTDLVKSSKPSSGGSTKKSVSIIAMTAAALLCLWILGSLNAIPSGL</sequence>
<protein>
    <submittedName>
        <fullName evidence="2">Uncharacterized protein</fullName>
    </submittedName>
</protein>
<proteinExistence type="predicted"/>
<evidence type="ECO:0000313" key="2">
    <source>
        <dbReference type="EMBL" id="KAL2044219.1"/>
    </source>
</evidence>
<comment type="caution">
    <text evidence="2">The sequence shown here is derived from an EMBL/GenBank/DDBJ whole genome shotgun (WGS) entry which is preliminary data.</text>
</comment>
<gene>
    <name evidence="2" type="ORF">N7G274_002924</name>
</gene>
<keyword evidence="1" id="KW-0812">Transmembrane</keyword>
<evidence type="ECO:0000256" key="1">
    <source>
        <dbReference type="SAM" id="Phobius"/>
    </source>
</evidence>
<name>A0ABR4AEG3_9LECA</name>
<keyword evidence="1" id="KW-0472">Membrane</keyword>
<dbReference type="EMBL" id="JBEFKJ010000009">
    <property type="protein sequence ID" value="KAL2044219.1"/>
    <property type="molecule type" value="Genomic_DNA"/>
</dbReference>
<accession>A0ABR4AEG3</accession>
<dbReference type="Proteomes" id="UP001590950">
    <property type="component" value="Unassembled WGS sequence"/>
</dbReference>
<organism evidence="2 3">
    <name type="scientific">Stereocaulon virgatum</name>
    <dbReference type="NCBI Taxonomy" id="373712"/>
    <lineage>
        <taxon>Eukaryota</taxon>
        <taxon>Fungi</taxon>
        <taxon>Dikarya</taxon>
        <taxon>Ascomycota</taxon>
        <taxon>Pezizomycotina</taxon>
        <taxon>Lecanoromycetes</taxon>
        <taxon>OSLEUM clade</taxon>
        <taxon>Lecanoromycetidae</taxon>
        <taxon>Lecanorales</taxon>
        <taxon>Lecanorineae</taxon>
        <taxon>Stereocaulaceae</taxon>
        <taxon>Stereocaulon</taxon>
    </lineage>
</organism>